<protein>
    <submittedName>
        <fullName evidence="1">CopG family transcriptional regulator</fullName>
    </submittedName>
</protein>
<keyword evidence="2" id="KW-1185">Reference proteome</keyword>
<dbReference type="OrthoDB" id="8297311at2"/>
<organism evidence="1 2">
    <name type="scientific">Devosia elaeis</name>
    <dbReference type="NCBI Taxonomy" id="1770058"/>
    <lineage>
        <taxon>Bacteria</taxon>
        <taxon>Pseudomonadati</taxon>
        <taxon>Pseudomonadota</taxon>
        <taxon>Alphaproteobacteria</taxon>
        <taxon>Hyphomicrobiales</taxon>
        <taxon>Devosiaceae</taxon>
        <taxon>Devosia</taxon>
    </lineage>
</organism>
<evidence type="ECO:0000313" key="1">
    <source>
        <dbReference type="EMBL" id="OAM77822.1"/>
    </source>
</evidence>
<dbReference type="EMBL" id="LVVY01000076">
    <property type="protein sequence ID" value="OAM77822.1"/>
    <property type="molecule type" value="Genomic_DNA"/>
</dbReference>
<dbReference type="RefSeq" id="WP_067454694.1">
    <property type="nucleotide sequence ID" value="NZ_LVVY01000076.1"/>
</dbReference>
<comment type="caution">
    <text evidence="1">The sequence shown here is derived from an EMBL/GenBank/DDBJ whole genome shotgun (WGS) entry which is preliminary data.</text>
</comment>
<dbReference type="AlphaFoldDB" id="A0A178HYA4"/>
<dbReference type="Proteomes" id="UP000078389">
    <property type="component" value="Unassembled WGS sequence"/>
</dbReference>
<dbReference type="InterPro" id="IPR010985">
    <property type="entry name" value="Ribbon_hlx_hlx"/>
</dbReference>
<name>A0A178HYA4_9HYPH</name>
<dbReference type="STRING" id="1770058.A3840_08275"/>
<evidence type="ECO:0000313" key="2">
    <source>
        <dbReference type="Proteomes" id="UP000078389"/>
    </source>
</evidence>
<proteinExistence type="predicted"/>
<dbReference type="GO" id="GO:0006355">
    <property type="term" value="P:regulation of DNA-templated transcription"/>
    <property type="evidence" value="ECO:0007669"/>
    <property type="project" value="InterPro"/>
</dbReference>
<accession>A0A178HYA4</accession>
<sequence>MTERALSNPITLRLPADVLTDIETIAALSDRTRTWVMVRALRHYLAGEGAQILAAAKGLAQLQDGDAENLDDVIGEVERIVRGDAA</sequence>
<dbReference type="SUPFAM" id="SSF47598">
    <property type="entry name" value="Ribbon-helix-helix"/>
    <property type="match status" value="1"/>
</dbReference>
<gene>
    <name evidence="1" type="ORF">A3840_08275</name>
</gene>
<reference evidence="1 2" key="1">
    <citation type="submission" date="2016-03" db="EMBL/GenBank/DDBJ databases">
        <title>Genome sequencing of Devosia sp. S37.</title>
        <authorList>
            <person name="Mohd Nor M."/>
        </authorList>
    </citation>
    <scope>NUCLEOTIDE SEQUENCE [LARGE SCALE GENOMIC DNA]</scope>
    <source>
        <strain evidence="1 2">S37</strain>
    </source>
</reference>